<dbReference type="Pfam" id="PF26640">
    <property type="entry name" value="DUF8212"/>
    <property type="match status" value="1"/>
</dbReference>
<sequence>MRLLNVDSLEVEEFFDENIPRYAILSHTWGSEELSFQDWQTICRFNAFNARDDTGSWDFYADFHRNQIASLRRKSGYAKILKSCREARKDKLHFVWVDTCCIDKTSSAELSEAINSMYRWYNASAVCYAYLADVQESRSPSHPDSAFRRSRWFTRGWTLQELLAPAKLLFFDAKWKYISSKSDLAETIHSITGIKPIYLTTYRNYSTISIAQRMSWASRRTTTRKEDMAYCLLGIFEVNMPLLYGEGEKAFLRLQEEIIKESTDQTILAWGYGMRTDTKLNSILAPSPAYFINCGELVPAKISGPIPSFQMTNKGLHIRLRF</sequence>
<dbReference type="Proteomes" id="UP000250266">
    <property type="component" value="Unassembled WGS sequence"/>
</dbReference>
<dbReference type="AlphaFoldDB" id="A0A8E2DY25"/>
<protein>
    <submittedName>
        <fullName evidence="3">HET-domain-containing protein</fullName>
    </submittedName>
</protein>
<keyword evidence="4" id="KW-1185">Reference proteome</keyword>
<reference evidence="3 4" key="1">
    <citation type="journal article" date="2016" name="Nat. Commun.">
        <title>Ectomycorrhizal ecology is imprinted in the genome of the dominant symbiotic fungus Cenococcum geophilum.</title>
        <authorList>
            <consortium name="DOE Joint Genome Institute"/>
            <person name="Peter M."/>
            <person name="Kohler A."/>
            <person name="Ohm R.A."/>
            <person name="Kuo A."/>
            <person name="Krutzmann J."/>
            <person name="Morin E."/>
            <person name="Arend M."/>
            <person name="Barry K.W."/>
            <person name="Binder M."/>
            <person name="Choi C."/>
            <person name="Clum A."/>
            <person name="Copeland A."/>
            <person name="Grisel N."/>
            <person name="Haridas S."/>
            <person name="Kipfer T."/>
            <person name="LaButti K."/>
            <person name="Lindquist E."/>
            <person name="Lipzen A."/>
            <person name="Maire R."/>
            <person name="Meier B."/>
            <person name="Mihaltcheva S."/>
            <person name="Molinier V."/>
            <person name="Murat C."/>
            <person name="Poggeler S."/>
            <person name="Quandt C.A."/>
            <person name="Sperisen C."/>
            <person name="Tritt A."/>
            <person name="Tisserant E."/>
            <person name="Crous P.W."/>
            <person name="Henrissat B."/>
            <person name="Nehls U."/>
            <person name="Egli S."/>
            <person name="Spatafora J.W."/>
            <person name="Grigoriev I.V."/>
            <person name="Martin F.M."/>
        </authorList>
    </citation>
    <scope>NUCLEOTIDE SEQUENCE [LARGE SCALE GENOMIC DNA]</scope>
    <source>
        <strain evidence="3 4">CBS 459.81</strain>
    </source>
</reference>
<feature type="non-terminal residue" evidence="3">
    <location>
        <position position="322"/>
    </location>
</feature>
<dbReference type="Pfam" id="PF06985">
    <property type="entry name" value="HET"/>
    <property type="match status" value="1"/>
</dbReference>
<evidence type="ECO:0000313" key="3">
    <source>
        <dbReference type="EMBL" id="OCK73797.1"/>
    </source>
</evidence>
<evidence type="ECO:0000259" key="2">
    <source>
        <dbReference type="Pfam" id="PF26640"/>
    </source>
</evidence>
<dbReference type="InterPro" id="IPR058525">
    <property type="entry name" value="DUF8212"/>
</dbReference>
<dbReference type="EMBL" id="KV745652">
    <property type="protein sequence ID" value="OCK73797.1"/>
    <property type="molecule type" value="Genomic_DNA"/>
</dbReference>
<dbReference type="PANTHER" id="PTHR10622:SF10">
    <property type="entry name" value="HET DOMAIN-CONTAINING PROTEIN"/>
    <property type="match status" value="1"/>
</dbReference>
<proteinExistence type="predicted"/>
<evidence type="ECO:0000259" key="1">
    <source>
        <dbReference type="Pfam" id="PF06985"/>
    </source>
</evidence>
<feature type="domain" description="DUF8212" evidence="2">
    <location>
        <begin position="249"/>
        <end position="274"/>
    </location>
</feature>
<accession>A0A8E2DY25</accession>
<feature type="domain" description="Heterokaryon incompatibility" evidence="1">
    <location>
        <begin position="22"/>
        <end position="138"/>
    </location>
</feature>
<name>A0A8E2DY25_9PEZI</name>
<organism evidence="3 4">
    <name type="scientific">Lepidopterella palustris CBS 459.81</name>
    <dbReference type="NCBI Taxonomy" id="1314670"/>
    <lineage>
        <taxon>Eukaryota</taxon>
        <taxon>Fungi</taxon>
        <taxon>Dikarya</taxon>
        <taxon>Ascomycota</taxon>
        <taxon>Pezizomycotina</taxon>
        <taxon>Dothideomycetes</taxon>
        <taxon>Pleosporomycetidae</taxon>
        <taxon>Mytilinidiales</taxon>
        <taxon>Argynnaceae</taxon>
        <taxon>Lepidopterella</taxon>
    </lineage>
</organism>
<dbReference type="InterPro" id="IPR010730">
    <property type="entry name" value="HET"/>
</dbReference>
<evidence type="ECO:0000313" key="4">
    <source>
        <dbReference type="Proteomes" id="UP000250266"/>
    </source>
</evidence>
<gene>
    <name evidence="3" type="ORF">K432DRAFT_258302</name>
</gene>
<dbReference type="PANTHER" id="PTHR10622">
    <property type="entry name" value="HET DOMAIN-CONTAINING PROTEIN"/>
    <property type="match status" value="1"/>
</dbReference>
<dbReference type="OrthoDB" id="20872at2759"/>